<name>G5JCY5_CROWT</name>
<dbReference type="RefSeq" id="WP_007313053.1">
    <property type="nucleotide sequence ID" value="NZ_AESD01000814.1"/>
</dbReference>
<comment type="caution">
    <text evidence="1">The sequence shown here is derived from an EMBL/GenBank/DDBJ whole genome shotgun (WGS) entry which is preliminary data.</text>
</comment>
<dbReference type="Proteomes" id="UP000003477">
    <property type="component" value="Unassembled WGS sequence"/>
</dbReference>
<protein>
    <recommendedName>
        <fullName evidence="3">DUF29 domain-containing protein</fullName>
    </recommendedName>
</protein>
<reference evidence="1 2" key="1">
    <citation type="journal article" date="2011" name="Front. Microbiol.">
        <title>Two Strains of Crocosphaera watsonii with Highly Conserved Genomes are Distinguished by Strain-Specific Features.</title>
        <authorList>
            <person name="Bench S.R."/>
            <person name="Ilikchyan I.N."/>
            <person name="Tripp H.J."/>
            <person name="Zehr J.P."/>
        </authorList>
    </citation>
    <scope>NUCLEOTIDE SEQUENCE [LARGE SCALE GENOMIC DNA]</scope>
    <source>
        <strain evidence="1 2">WH 0003</strain>
    </source>
</reference>
<dbReference type="EMBL" id="AESD01000814">
    <property type="protein sequence ID" value="EHJ09956.1"/>
    <property type="molecule type" value="Genomic_DNA"/>
</dbReference>
<dbReference type="PANTHER" id="PTHR34235:SF3">
    <property type="entry name" value="SLR1203 PROTEIN"/>
    <property type="match status" value="1"/>
</dbReference>
<dbReference type="InterPro" id="IPR002636">
    <property type="entry name" value="DUF29"/>
</dbReference>
<dbReference type="AlphaFoldDB" id="G5JCY5"/>
<sequence>MKTNLYDKDYYLWLEETIQLLQEGRLTDLDIFNLIEEIKDMGRSEKNALESNLIVLLMHLFKWKYQPEEQSGSWRGSIREHRRRILKAFKNSPSLKRYFEVVFDESYQEARKQAADETELSLNTFPKNCPFKIEEILDPEYLP</sequence>
<gene>
    <name evidence="1" type="ORF">CWATWH0003_5282</name>
</gene>
<evidence type="ECO:0008006" key="3">
    <source>
        <dbReference type="Google" id="ProtNLM"/>
    </source>
</evidence>
<organism evidence="1 2">
    <name type="scientific">Crocosphaera watsonii WH 0003</name>
    <dbReference type="NCBI Taxonomy" id="423471"/>
    <lineage>
        <taxon>Bacteria</taxon>
        <taxon>Bacillati</taxon>
        <taxon>Cyanobacteriota</taxon>
        <taxon>Cyanophyceae</taxon>
        <taxon>Oscillatoriophycideae</taxon>
        <taxon>Chroococcales</taxon>
        <taxon>Aphanothecaceae</taxon>
        <taxon>Crocosphaera</taxon>
    </lineage>
</organism>
<accession>G5JCY5</accession>
<dbReference type="Pfam" id="PF01724">
    <property type="entry name" value="DUF29"/>
    <property type="match status" value="1"/>
</dbReference>
<evidence type="ECO:0000313" key="2">
    <source>
        <dbReference type="Proteomes" id="UP000003477"/>
    </source>
</evidence>
<evidence type="ECO:0000313" key="1">
    <source>
        <dbReference type="EMBL" id="EHJ09956.1"/>
    </source>
</evidence>
<dbReference type="GeneID" id="88768605"/>
<dbReference type="PATRIC" id="fig|423471.3.peg.4934"/>
<dbReference type="Gene3D" id="1.20.1220.20">
    <property type="entry name" value="Uncharcterised protein PF01724"/>
    <property type="match status" value="1"/>
</dbReference>
<proteinExistence type="predicted"/>
<dbReference type="PANTHER" id="PTHR34235">
    <property type="entry name" value="SLR1203 PROTEIN-RELATED"/>
    <property type="match status" value="1"/>
</dbReference>